<gene>
    <name evidence="2" type="ORF">RCL2_002516200</name>
</gene>
<dbReference type="InterPro" id="IPR011009">
    <property type="entry name" value="Kinase-like_dom_sf"/>
</dbReference>
<dbReference type="Gene3D" id="3.30.200.20">
    <property type="entry name" value="Phosphorylase Kinase, domain 1"/>
    <property type="match status" value="1"/>
</dbReference>
<dbReference type="Gene3D" id="3.90.1200.10">
    <property type="match status" value="1"/>
</dbReference>
<dbReference type="SUPFAM" id="SSF56112">
    <property type="entry name" value="Protein kinase-like (PK-like)"/>
    <property type="match status" value="1"/>
</dbReference>
<sequence length="395" mass="45025">MKHQLNKIPVAYWSHSQLITYHSEKKNMTNAQGTTDVRLQINISKLERYLSTKISNFNPPLTVRQFKLGQSNPTYLLIDANKTRYVLRKKPPGSLLSSTAHAVEREFRVLDALSKNTNVPVPKVYLLCEDNSIIGTPFYVMEFLEGRIFEDVRLLTLSLEDRHKCWYSAVDTLAKLHSVDYKAIGLGDYGKSSGFYSRQIRSLIKVSTIQANIKDENGKEVGPLPRLDDLIKWFKKNEIDDETTIVHGDFKLDNLIFHPTEPKVIGILDWELSTIGHPLSDLANLLMNFYTKETGLERMTGLFNVPDLPIPSANELIKFYCDKRKRDYPIPKFEFCIVFSFFRLAVITQGIAARIARNQASSAQAKSYAKMFKPITNRGLEIIDECGDLSPKGKL</sequence>
<dbReference type="CDD" id="cd05154">
    <property type="entry name" value="ACAD10_11_N-like"/>
    <property type="match status" value="1"/>
</dbReference>
<dbReference type="OrthoDB" id="191037at2759"/>
<dbReference type="AlphaFoldDB" id="A0A8H3M6U5"/>
<accession>A0A8H3M6U5</accession>
<evidence type="ECO:0000313" key="2">
    <source>
        <dbReference type="EMBL" id="GES98626.1"/>
    </source>
</evidence>
<evidence type="ECO:0000259" key="1">
    <source>
        <dbReference type="Pfam" id="PF01636"/>
    </source>
</evidence>
<evidence type="ECO:0000313" key="3">
    <source>
        <dbReference type="Proteomes" id="UP000615446"/>
    </source>
</evidence>
<proteinExistence type="predicted"/>
<dbReference type="EMBL" id="BLAL01000274">
    <property type="protein sequence ID" value="GES98626.1"/>
    <property type="molecule type" value="Genomic_DNA"/>
</dbReference>
<dbReference type="InterPro" id="IPR052898">
    <property type="entry name" value="ACAD10-like"/>
</dbReference>
<comment type="caution">
    <text evidence="2">The sequence shown here is derived from an EMBL/GenBank/DDBJ whole genome shotgun (WGS) entry which is preliminary data.</text>
</comment>
<dbReference type="Proteomes" id="UP000615446">
    <property type="component" value="Unassembled WGS sequence"/>
</dbReference>
<reference evidence="2" key="1">
    <citation type="submission" date="2019-10" db="EMBL/GenBank/DDBJ databases">
        <title>Conservation and host-specific expression of non-tandemly repeated heterogenous ribosome RNA gene in arbuscular mycorrhizal fungi.</title>
        <authorList>
            <person name="Maeda T."/>
            <person name="Kobayashi Y."/>
            <person name="Nakagawa T."/>
            <person name="Ezawa T."/>
            <person name="Yamaguchi K."/>
            <person name="Bino T."/>
            <person name="Nishimoto Y."/>
            <person name="Shigenobu S."/>
            <person name="Kawaguchi M."/>
        </authorList>
    </citation>
    <scope>NUCLEOTIDE SEQUENCE</scope>
    <source>
        <strain evidence="2">HR1</strain>
    </source>
</reference>
<dbReference type="PANTHER" id="PTHR47829:SF3">
    <property type="entry name" value="AMINOGLYCOSIDE PHOSPHOTRANSFERASE DOMAIN-CONTAINING PROTEIN"/>
    <property type="match status" value="1"/>
</dbReference>
<dbReference type="InterPro" id="IPR041726">
    <property type="entry name" value="ACAD10_11_N"/>
</dbReference>
<feature type="domain" description="Aminoglycoside phosphotransferase" evidence="1">
    <location>
        <begin position="62"/>
        <end position="295"/>
    </location>
</feature>
<dbReference type="PANTHER" id="PTHR47829">
    <property type="entry name" value="HYDROLASE, PUTATIVE (AFU_ORTHOLOGUE AFUA_1G12880)-RELATED"/>
    <property type="match status" value="1"/>
</dbReference>
<protein>
    <submittedName>
        <fullName evidence="2">APH-domain-containing protein</fullName>
    </submittedName>
</protein>
<dbReference type="InterPro" id="IPR002575">
    <property type="entry name" value="Aminoglycoside_PTrfase"/>
</dbReference>
<organism evidence="2 3">
    <name type="scientific">Rhizophagus clarus</name>
    <dbReference type="NCBI Taxonomy" id="94130"/>
    <lineage>
        <taxon>Eukaryota</taxon>
        <taxon>Fungi</taxon>
        <taxon>Fungi incertae sedis</taxon>
        <taxon>Mucoromycota</taxon>
        <taxon>Glomeromycotina</taxon>
        <taxon>Glomeromycetes</taxon>
        <taxon>Glomerales</taxon>
        <taxon>Glomeraceae</taxon>
        <taxon>Rhizophagus</taxon>
    </lineage>
</organism>
<dbReference type="Pfam" id="PF01636">
    <property type="entry name" value="APH"/>
    <property type="match status" value="1"/>
</dbReference>
<name>A0A8H3M6U5_9GLOM</name>